<feature type="transmembrane region" description="Helical" evidence="1">
    <location>
        <begin position="94"/>
        <end position="116"/>
    </location>
</feature>
<evidence type="ECO:0000313" key="2">
    <source>
        <dbReference type="EMBL" id="CAI2387112.1"/>
    </source>
</evidence>
<feature type="transmembrane region" description="Helical" evidence="1">
    <location>
        <begin position="128"/>
        <end position="145"/>
    </location>
</feature>
<comment type="caution">
    <text evidence="2">The sequence shown here is derived from an EMBL/GenBank/DDBJ whole genome shotgun (WGS) entry which is preliminary data.</text>
</comment>
<keyword evidence="3" id="KW-1185">Reference proteome</keyword>
<gene>
    <name evidence="2" type="ORF">ECRASSUSDP1_LOCUS28740</name>
</gene>
<organism evidence="2 3">
    <name type="scientific">Euplotes crassus</name>
    <dbReference type="NCBI Taxonomy" id="5936"/>
    <lineage>
        <taxon>Eukaryota</taxon>
        <taxon>Sar</taxon>
        <taxon>Alveolata</taxon>
        <taxon>Ciliophora</taxon>
        <taxon>Intramacronucleata</taxon>
        <taxon>Spirotrichea</taxon>
        <taxon>Hypotrichia</taxon>
        <taxon>Euplotida</taxon>
        <taxon>Euplotidae</taxon>
        <taxon>Moneuplotes</taxon>
    </lineage>
</organism>
<feature type="transmembrane region" description="Helical" evidence="1">
    <location>
        <begin position="225"/>
        <end position="250"/>
    </location>
</feature>
<reference evidence="2" key="1">
    <citation type="submission" date="2023-07" db="EMBL/GenBank/DDBJ databases">
        <authorList>
            <consortium name="AG Swart"/>
            <person name="Singh M."/>
            <person name="Singh A."/>
            <person name="Seah K."/>
            <person name="Emmerich C."/>
        </authorList>
    </citation>
    <scope>NUCLEOTIDE SEQUENCE</scope>
    <source>
        <strain evidence="2">DP1</strain>
    </source>
</reference>
<protein>
    <submittedName>
        <fullName evidence="2">Uncharacterized protein</fullName>
    </submittedName>
</protein>
<feature type="transmembrane region" description="Helical" evidence="1">
    <location>
        <begin position="257"/>
        <end position="275"/>
    </location>
</feature>
<keyword evidence="1" id="KW-0812">Transmembrane</keyword>
<dbReference type="AlphaFoldDB" id="A0AAD2DAI2"/>
<proteinExistence type="predicted"/>
<feature type="transmembrane region" description="Helical" evidence="1">
    <location>
        <begin position="184"/>
        <end position="205"/>
    </location>
</feature>
<feature type="transmembrane region" description="Helical" evidence="1">
    <location>
        <begin position="41"/>
        <end position="58"/>
    </location>
</feature>
<evidence type="ECO:0000313" key="3">
    <source>
        <dbReference type="Proteomes" id="UP001295684"/>
    </source>
</evidence>
<evidence type="ECO:0000256" key="1">
    <source>
        <dbReference type="SAM" id="Phobius"/>
    </source>
</evidence>
<feature type="transmembrane region" description="Helical" evidence="1">
    <location>
        <begin position="281"/>
        <end position="298"/>
    </location>
</feature>
<name>A0AAD2DAI2_EUPCR</name>
<dbReference type="Proteomes" id="UP001295684">
    <property type="component" value="Unassembled WGS sequence"/>
</dbReference>
<accession>A0AAD2DAI2</accession>
<feature type="transmembrane region" description="Helical" evidence="1">
    <location>
        <begin position="70"/>
        <end position="88"/>
    </location>
</feature>
<dbReference type="EMBL" id="CAMPGE010029632">
    <property type="protein sequence ID" value="CAI2387112.1"/>
    <property type="molecule type" value="Genomic_DNA"/>
</dbReference>
<keyword evidence="1" id="KW-0472">Membrane</keyword>
<keyword evidence="1" id="KW-1133">Transmembrane helix</keyword>
<sequence>MTFDSMINALMFLNQFANAGMGAFSNGHMNTQLGSRRSLTFFHRHLWITIFTFILTLLKGQLRLPGKKDLHFIVVSGTLGVFLNFQLISKNSAVFTLPFMTLFQPLFPVFVLCGIIILKLDKWTPRKVIGSILCVLAVLSYVTFYNVTDETRFFKNFFMAIQITTPAMGGIALRFAVLKGNLGIFNIAFWASTIATINAFAYYSFQYWNEPSPPFFSPTYQFGLLDIATIWIFRIIVDTFNVCTFIYLASKRKIAKAACFVTLNAFFVILFNIFMGTYDRWIFPYLIFIYSGYTLIAYDRKRVFEKRMLKLIKIKFVTHIDNDHKEIVYDNFSYNPDMTNNELMATVKQAALMNKRGSNFVKGKKEDFTKAIDMREDYIETFTESVRPKAQNKVISKEQEVNLEKSYAHIRKTRKDQGLDSDNDSS</sequence>
<feature type="transmembrane region" description="Helical" evidence="1">
    <location>
        <begin position="157"/>
        <end position="177"/>
    </location>
</feature>